<accession>A0A437MRV2</accession>
<dbReference type="SMART" id="SM00448">
    <property type="entry name" value="REC"/>
    <property type="match status" value="1"/>
</dbReference>
<protein>
    <submittedName>
        <fullName evidence="5">Response regulator</fullName>
    </submittedName>
</protein>
<dbReference type="Pfam" id="PF00072">
    <property type="entry name" value="Response_reg"/>
    <property type="match status" value="1"/>
</dbReference>
<keyword evidence="2" id="KW-0902">Two-component regulatory system</keyword>
<dbReference type="Proteomes" id="UP000282759">
    <property type="component" value="Unassembled WGS sequence"/>
</dbReference>
<dbReference type="EMBL" id="SACK01000005">
    <property type="protein sequence ID" value="RVU00367.1"/>
    <property type="molecule type" value="Genomic_DNA"/>
</dbReference>
<evidence type="ECO:0000259" key="4">
    <source>
        <dbReference type="PROSITE" id="PS50110"/>
    </source>
</evidence>
<evidence type="ECO:0000313" key="6">
    <source>
        <dbReference type="Proteomes" id="UP000282759"/>
    </source>
</evidence>
<gene>
    <name evidence="5" type="ORF">EOD41_12875</name>
</gene>
<dbReference type="PROSITE" id="PS50110">
    <property type="entry name" value="RESPONSE_REGULATORY"/>
    <property type="match status" value="1"/>
</dbReference>
<evidence type="ECO:0000256" key="1">
    <source>
        <dbReference type="ARBA" id="ARBA00022553"/>
    </source>
</evidence>
<keyword evidence="1 3" id="KW-0597">Phosphoprotein</keyword>
<dbReference type="GO" id="GO:0000160">
    <property type="term" value="P:phosphorelay signal transduction system"/>
    <property type="evidence" value="ECO:0007669"/>
    <property type="project" value="UniProtKB-KW"/>
</dbReference>
<comment type="caution">
    <text evidence="5">The sequence shown here is derived from an EMBL/GenBank/DDBJ whole genome shotgun (WGS) entry which is preliminary data.</text>
</comment>
<reference evidence="5 6" key="1">
    <citation type="submission" date="2019-01" db="EMBL/GenBank/DDBJ databases">
        <authorList>
            <person name="Chen W.-M."/>
        </authorList>
    </citation>
    <scope>NUCLEOTIDE SEQUENCE [LARGE SCALE GENOMIC DNA]</scope>
    <source>
        <strain evidence="5 6">YBJ-36</strain>
    </source>
</reference>
<feature type="modified residue" description="4-aspartylphosphate" evidence="3">
    <location>
        <position position="55"/>
    </location>
</feature>
<dbReference type="InterPro" id="IPR001789">
    <property type="entry name" value="Sig_transdc_resp-reg_receiver"/>
</dbReference>
<evidence type="ECO:0000256" key="3">
    <source>
        <dbReference type="PROSITE-ProRule" id="PRU00169"/>
    </source>
</evidence>
<dbReference type="RefSeq" id="WP_127705521.1">
    <property type="nucleotide sequence ID" value="NZ_SACK01000005.1"/>
</dbReference>
<evidence type="ECO:0000256" key="2">
    <source>
        <dbReference type="ARBA" id="ARBA00023012"/>
    </source>
</evidence>
<dbReference type="AlphaFoldDB" id="A0A437MRV2"/>
<dbReference type="InterPro" id="IPR011006">
    <property type="entry name" value="CheY-like_superfamily"/>
</dbReference>
<dbReference type="PANTHER" id="PTHR45339">
    <property type="entry name" value="HYBRID SIGNAL TRANSDUCTION HISTIDINE KINASE J"/>
    <property type="match status" value="1"/>
</dbReference>
<name>A0A437MRV2_9SPHI</name>
<proteinExistence type="predicted"/>
<dbReference type="OrthoDB" id="9796457at2"/>
<evidence type="ECO:0000313" key="5">
    <source>
        <dbReference type="EMBL" id="RVU00367.1"/>
    </source>
</evidence>
<dbReference type="Gene3D" id="3.40.50.2300">
    <property type="match status" value="1"/>
</dbReference>
<dbReference type="SUPFAM" id="SSF52172">
    <property type="entry name" value="CheY-like"/>
    <property type="match status" value="1"/>
</dbReference>
<keyword evidence="6" id="KW-1185">Reference proteome</keyword>
<organism evidence="5 6">
    <name type="scientific">Mucilaginibacter limnophilus</name>
    <dbReference type="NCBI Taxonomy" id="1932778"/>
    <lineage>
        <taxon>Bacteria</taxon>
        <taxon>Pseudomonadati</taxon>
        <taxon>Bacteroidota</taxon>
        <taxon>Sphingobacteriia</taxon>
        <taxon>Sphingobacteriales</taxon>
        <taxon>Sphingobacteriaceae</taxon>
        <taxon>Mucilaginibacter</taxon>
    </lineage>
</organism>
<sequence>MPAKKILVIDDDARNVFALNLVLKSKGYTLVSASDGPTGIRMAEQDADIALVLLDMMMPEMDGYEVISIIRSKPAIAKLPLIAVTAQAMAGDREKCLEAGADDYISKPVNVDQLIVILDKYL</sequence>
<feature type="domain" description="Response regulatory" evidence="4">
    <location>
        <begin position="5"/>
        <end position="122"/>
    </location>
</feature>
<dbReference type="PANTHER" id="PTHR45339:SF1">
    <property type="entry name" value="HYBRID SIGNAL TRANSDUCTION HISTIDINE KINASE J"/>
    <property type="match status" value="1"/>
</dbReference>